<name>A0A836HA86_9TRYP</name>
<organism evidence="3 4">
    <name type="scientific">Leishmania orientalis</name>
    <dbReference type="NCBI Taxonomy" id="2249476"/>
    <lineage>
        <taxon>Eukaryota</taxon>
        <taxon>Discoba</taxon>
        <taxon>Euglenozoa</taxon>
        <taxon>Kinetoplastea</taxon>
        <taxon>Metakinetoplastina</taxon>
        <taxon>Trypanosomatida</taxon>
        <taxon>Trypanosomatidae</taxon>
        <taxon>Leishmaniinae</taxon>
        <taxon>Leishmania</taxon>
    </lineage>
</organism>
<evidence type="ECO:0000256" key="1">
    <source>
        <dbReference type="SAM" id="MobiDB-lite"/>
    </source>
</evidence>
<reference evidence="3 4" key="1">
    <citation type="submission" date="2021-02" db="EMBL/GenBank/DDBJ databases">
        <title>Leishmania (Mundinia) orientalis Genome sequencing and assembly.</title>
        <authorList>
            <person name="Almutairi H."/>
            <person name="Gatherer D."/>
        </authorList>
    </citation>
    <scope>NUCLEOTIDE SEQUENCE [LARGE SCALE GENOMIC DNA]</scope>
    <source>
        <strain evidence="3">LSCM4</strain>
    </source>
</reference>
<feature type="compositionally biased region" description="Low complexity" evidence="1">
    <location>
        <begin position="30"/>
        <end position="55"/>
    </location>
</feature>
<accession>A0A836HA86</accession>
<dbReference type="Pfam" id="PF09149">
    <property type="entry name" value="DUF1935"/>
    <property type="match status" value="1"/>
</dbReference>
<dbReference type="RefSeq" id="XP_067063766.1">
    <property type="nucleotide sequence ID" value="XM_067208126.1"/>
</dbReference>
<sequence>MGAAPADDATHFFVSAPDSAHAAPEATSVSANRLPASAAASAAAIPSAPAPNEANMGRKTYGLATSDSDSVFGAVRANNAAAETGTSAVATAPAEEVSDSSTERAEEPVEEQATDPSQHRQLNAVSLHQESQIHRMVDKNSPYVGPGPAAEFPIDHIYRCFDQQNGLLFRLVNNKRHMWAFYNDTTDYMMRVTVTFGPESSISALGKTRQTVLDKETGECRLVLDLAPGETQKFMRGEYNGFITCYDASPIDCSTDPDAEAKLPQKQRQGLVKSLPRA</sequence>
<dbReference type="InterPro" id="IPR013780">
    <property type="entry name" value="Glyco_hydro_b"/>
</dbReference>
<dbReference type="SMR" id="A0A836HA86"/>
<feature type="region of interest" description="Disordered" evidence="1">
    <location>
        <begin position="18"/>
        <end position="61"/>
    </location>
</feature>
<dbReference type="InterPro" id="IPR036310">
    <property type="entry name" value="Smp-1-like_sf"/>
</dbReference>
<keyword evidence="4" id="KW-1185">Reference proteome</keyword>
<dbReference type="EMBL" id="JAFHLR010000020">
    <property type="protein sequence ID" value="KAG5480435.1"/>
    <property type="molecule type" value="Genomic_DNA"/>
</dbReference>
<dbReference type="AlphaFoldDB" id="A0A836HA86"/>
<dbReference type="PANTHER" id="PTHR47047">
    <property type="entry name" value="PUTATIVE-RELATED-RELATED"/>
    <property type="match status" value="1"/>
</dbReference>
<evidence type="ECO:0000313" key="4">
    <source>
        <dbReference type="Proteomes" id="UP000674143"/>
    </source>
</evidence>
<evidence type="ECO:0000259" key="2">
    <source>
        <dbReference type="Pfam" id="PF09149"/>
    </source>
</evidence>
<gene>
    <name evidence="3" type="ORF">LSCM4_06202</name>
</gene>
<dbReference type="KEGG" id="loi:92362060"/>
<dbReference type="PANTHER" id="PTHR47047:SF8">
    <property type="entry name" value="CYSTEINE PEPTIDASE, PUTATIVE-RELATED"/>
    <property type="match status" value="1"/>
</dbReference>
<feature type="region of interest" description="Disordered" evidence="1">
    <location>
        <begin position="82"/>
        <end position="121"/>
    </location>
</feature>
<dbReference type="Proteomes" id="UP000674143">
    <property type="component" value="Chromosome 20"/>
</dbReference>
<feature type="domain" description="DUF1935" evidence="2">
    <location>
        <begin position="151"/>
        <end position="250"/>
    </location>
</feature>
<evidence type="ECO:0000313" key="3">
    <source>
        <dbReference type="EMBL" id="KAG5480435.1"/>
    </source>
</evidence>
<proteinExistence type="predicted"/>
<dbReference type="SUPFAM" id="SSF101601">
    <property type="entry name" value="Smp-1-like"/>
    <property type="match status" value="1"/>
</dbReference>
<dbReference type="InterPro" id="IPR015232">
    <property type="entry name" value="DUF1935"/>
</dbReference>
<comment type="caution">
    <text evidence="3">The sequence shown here is derived from an EMBL/GenBank/DDBJ whole genome shotgun (WGS) entry which is preliminary data.</text>
</comment>
<dbReference type="GeneID" id="92362060"/>
<dbReference type="Gene3D" id="2.60.40.1180">
    <property type="entry name" value="Golgi alpha-mannosidase II"/>
    <property type="match status" value="1"/>
</dbReference>
<feature type="region of interest" description="Disordered" evidence="1">
    <location>
        <begin position="257"/>
        <end position="278"/>
    </location>
</feature>
<protein>
    <recommendedName>
        <fullName evidence="2">DUF1935 domain-containing protein</fullName>
    </recommendedName>
</protein>